<dbReference type="Proteomes" id="UP001404104">
    <property type="component" value="Unassembled WGS sequence"/>
</dbReference>
<comment type="caution">
    <text evidence="1">The sequence shown here is derived from an EMBL/GenBank/DDBJ whole genome shotgun (WGS) entry which is preliminary data.</text>
</comment>
<name>A0ABU9XS56_9SPHN</name>
<dbReference type="RefSeq" id="WP_345864434.1">
    <property type="nucleotide sequence ID" value="NZ_JBDIMF010000003.1"/>
</dbReference>
<keyword evidence="2" id="KW-1185">Reference proteome</keyword>
<dbReference type="EMBL" id="JBDIMF010000003">
    <property type="protein sequence ID" value="MEN2786633.1"/>
    <property type="molecule type" value="Genomic_DNA"/>
</dbReference>
<organism evidence="1 2">
    <name type="scientific">Sphingomonas qilianensis</name>
    <dbReference type="NCBI Taxonomy" id="1736690"/>
    <lineage>
        <taxon>Bacteria</taxon>
        <taxon>Pseudomonadati</taxon>
        <taxon>Pseudomonadota</taxon>
        <taxon>Alphaproteobacteria</taxon>
        <taxon>Sphingomonadales</taxon>
        <taxon>Sphingomonadaceae</taxon>
        <taxon>Sphingomonas</taxon>
    </lineage>
</organism>
<proteinExistence type="predicted"/>
<evidence type="ECO:0000313" key="1">
    <source>
        <dbReference type="EMBL" id="MEN2786633.1"/>
    </source>
</evidence>
<protein>
    <submittedName>
        <fullName evidence="1">Uncharacterized protein</fullName>
    </submittedName>
</protein>
<sequence>MGDLDRLVPSGIIEQWVFHLRRQRSRAADTIWLIDHGYTLHDGRDGVPLDDATARWRAEQETVIAEVNALLALYDNINLGQADAEPTV</sequence>
<gene>
    <name evidence="1" type="ORF">ABC969_09410</name>
</gene>
<accession>A0ABU9XS56</accession>
<reference evidence="1 2" key="1">
    <citation type="submission" date="2024-05" db="EMBL/GenBank/DDBJ databases">
        <authorList>
            <person name="Liu Q."/>
            <person name="Xin Y.-H."/>
        </authorList>
    </citation>
    <scope>NUCLEOTIDE SEQUENCE [LARGE SCALE GENOMIC DNA]</scope>
    <source>
        <strain evidence="1 2">CGMCC 1.15349</strain>
    </source>
</reference>
<evidence type="ECO:0000313" key="2">
    <source>
        <dbReference type="Proteomes" id="UP001404104"/>
    </source>
</evidence>